<reference evidence="2 3" key="1">
    <citation type="submission" date="2016-02" db="EMBL/GenBank/DDBJ databases">
        <authorList>
            <consortium name="Pathogen Informatics"/>
        </authorList>
    </citation>
    <scope>NUCLEOTIDE SEQUENCE [LARGE SCALE GENOMIC DNA]</scope>
    <source>
        <strain evidence="2 3">RC20</strain>
    </source>
</reference>
<evidence type="ECO:0000256" key="1">
    <source>
        <dbReference type="ARBA" id="ARBA00022481"/>
    </source>
</evidence>
<keyword evidence="3" id="KW-1185">Reference proteome</keyword>
<dbReference type="OrthoDB" id="5349145at2"/>
<proteinExistence type="predicted"/>
<dbReference type="Gene3D" id="3.30.700.10">
    <property type="entry name" value="Glycoprotein, Type 4 Pilin"/>
    <property type="match status" value="1"/>
</dbReference>
<dbReference type="SUPFAM" id="SSF54523">
    <property type="entry name" value="Pili subunits"/>
    <property type="match status" value="1"/>
</dbReference>
<dbReference type="GO" id="GO:0015627">
    <property type="term" value="C:type II protein secretion system complex"/>
    <property type="evidence" value="ECO:0007669"/>
    <property type="project" value="InterPro"/>
</dbReference>
<evidence type="ECO:0000313" key="3">
    <source>
        <dbReference type="Proteomes" id="UP000069632"/>
    </source>
</evidence>
<dbReference type="InterPro" id="IPR045584">
    <property type="entry name" value="Pilin-like"/>
</dbReference>
<keyword evidence="1" id="KW-0488">Methylation</keyword>
<dbReference type="GO" id="GO:0015628">
    <property type="term" value="P:protein secretion by the type II secretion system"/>
    <property type="evidence" value="ECO:0007669"/>
    <property type="project" value="InterPro"/>
</dbReference>
<dbReference type="NCBIfam" id="TIGR02532">
    <property type="entry name" value="IV_pilin_GFxxxE"/>
    <property type="match status" value="1"/>
</dbReference>
<name>A0A128EK66_9BACT</name>
<gene>
    <name evidence="2" type="primary">xcpT</name>
    <name evidence="2" type="ORF">ERS672216_01858</name>
</gene>
<sequence length="156" mass="16724">MRLKSAFTMIELVFVIVVLGILAGVAIPKLVVTRDDATVSKLRADIAAIRSGIALQRQQNLMSGNPNWPVLTGGFSEVLQSPIKFKGDARNGWKKTSGTADQPTFEVCVAGKCTNFTYYQKGVVKKGENGKPDTVTTPAGTFSCPPAESVCKMLSE</sequence>
<organism evidence="2 3">
    <name type="scientific">Campylobacter geochelonis</name>
    <dbReference type="NCBI Taxonomy" id="1780362"/>
    <lineage>
        <taxon>Bacteria</taxon>
        <taxon>Pseudomonadati</taxon>
        <taxon>Campylobacterota</taxon>
        <taxon>Epsilonproteobacteria</taxon>
        <taxon>Campylobacterales</taxon>
        <taxon>Campylobacteraceae</taxon>
        <taxon>Campylobacter</taxon>
    </lineage>
</organism>
<protein>
    <submittedName>
        <fullName evidence="2">N-methylation</fullName>
    </submittedName>
</protein>
<dbReference type="Pfam" id="PF07963">
    <property type="entry name" value="N_methyl"/>
    <property type="match status" value="1"/>
</dbReference>
<dbReference type="EMBL" id="FIZP01000017">
    <property type="protein sequence ID" value="CZE49309.1"/>
    <property type="molecule type" value="Genomic_DNA"/>
</dbReference>
<dbReference type="RefSeq" id="WP_082259004.1">
    <property type="nucleotide sequence ID" value="NZ_CP053844.1"/>
</dbReference>
<dbReference type="InterPro" id="IPR012902">
    <property type="entry name" value="N_methyl_site"/>
</dbReference>
<accession>A0A128EK66</accession>
<evidence type="ECO:0000313" key="2">
    <source>
        <dbReference type="EMBL" id="CZE49309.1"/>
    </source>
</evidence>
<dbReference type="InterPro" id="IPR000983">
    <property type="entry name" value="Bac_GSPG_pilin"/>
</dbReference>
<dbReference type="PRINTS" id="PR00813">
    <property type="entry name" value="BCTERIALGSPG"/>
</dbReference>
<dbReference type="Proteomes" id="UP000069632">
    <property type="component" value="Unassembled WGS sequence"/>
</dbReference>
<dbReference type="AlphaFoldDB" id="A0A128EK66"/>